<dbReference type="GO" id="GO:0000209">
    <property type="term" value="P:protein polyubiquitination"/>
    <property type="evidence" value="ECO:0007669"/>
    <property type="project" value="InterPro"/>
</dbReference>
<evidence type="ECO:0000313" key="11">
    <source>
        <dbReference type="EMBL" id="CAF1424334.1"/>
    </source>
</evidence>
<dbReference type="PANTHER" id="PTHR11224">
    <property type="entry name" value="MAKORIN-RELATED"/>
    <property type="match status" value="1"/>
</dbReference>
<dbReference type="EMBL" id="CAJNOK010015637">
    <property type="protein sequence ID" value="CAF1229362.1"/>
    <property type="molecule type" value="Genomic_DNA"/>
</dbReference>
<evidence type="ECO:0000256" key="6">
    <source>
        <dbReference type="ARBA" id="ARBA00022833"/>
    </source>
</evidence>
<evidence type="ECO:0000256" key="1">
    <source>
        <dbReference type="ARBA" id="ARBA00000900"/>
    </source>
</evidence>
<dbReference type="GO" id="GO:0008270">
    <property type="term" value="F:zinc ion binding"/>
    <property type="evidence" value="ECO:0007669"/>
    <property type="project" value="UniProtKB-KW"/>
</dbReference>
<dbReference type="InterPro" id="IPR001841">
    <property type="entry name" value="Znf_RING"/>
</dbReference>
<comment type="caution">
    <text evidence="11">The sequence shown here is derived from an EMBL/GenBank/DDBJ whole genome shotgun (WGS) entry which is preliminary data.</text>
</comment>
<evidence type="ECO:0000313" key="10">
    <source>
        <dbReference type="EMBL" id="CAF1229362.1"/>
    </source>
</evidence>
<organism evidence="11 14">
    <name type="scientific">Didymodactylos carnosus</name>
    <dbReference type="NCBI Taxonomy" id="1234261"/>
    <lineage>
        <taxon>Eukaryota</taxon>
        <taxon>Metazoa</taxon>
        <taxon>Spiralia</taxon>
        <taxon>Gnathifera</taxon>
        <taxon>Rotifera</taxon>
        <taxon>Eurotatoria</taxon>
        <taxon>Bdelloidea</taxon>
        <taxon>Philodinida</taxon>
        <taxon>Philodinidae</taxon>
        <taxon>Didymodactylos</taxon>
    </lineage>
</organism>
<dbReference type="EMBL" id="CAJNOQ010018283">
    <property type="protein sequence ID" value="CAF1424334.1"/>
    <property type="molecule type" value="Genomic_DNA"/>
</dbReference>
<dbReference type="Proteomes" id="UP000681722">
    <property type="component" value="Unassembled WGS sequence"/>
</dbReference>
<evidence type="ECO:0000313" key="12">
    <source>
        <dbReference type="EMBL" id="CAF4037255.1"/>
    </source>
</evidence>
<dbReference type="Pfam" id="PF13639">
    <property type="entry name" value="zf-RING_2"/>
    <property type="match status" value="1"/>
</dbReference>
<dbReference type="EMBL" id="CAJOBA010037178">
    <property type="protein sequence ID" value="CAF4037255.1"/>
    <property type="molecule type" value="Genomic_DNA"/>
</dbReference>
<evidence type="ECO:0000256" key="2">
    <source>
        <dbReference type="ARBA" id="ARBA00012483"/>
    </source>
</evidence>
<dbReference type="PROSITE" id="PS00518">
    <property type="entry name" value="ZF_RING_1"/>
    <property type="match status" value="1"/>
</dbReference>
<dbReference type="InterPro" id="IPR017907">
    <property type="entry name" value="Znf_RING_CS"/>
</dbReference>
<dbReference type="EMBL" id="CAJOBC010083714">
    <property type="protein sequence ID" value="CAF4305755.1"/>
    <property type="molecule type" value="Genomic_DNA"/>
</dbReference>
<feature type="zinc finger region" description="C3H1-type" evidence="7">
    <location>
        <begin position="142"/>
        <end position="170"/>
    </location>
</feature>
<name>A0A815MRU2_9BILA</name>
<dbReference type="PANTHER" id="PTHR11224:SF10">
    <property type="entry name" value="IP09428P-RELATED"/>
    <property type="match status" value="1"/>
</dbReference>
<dbReference type="InterPro" id="IPR000571">
    <property type="entry name" value="Znf_CCCH"/>
</dbReference>
<keyword evidence="4 7" id="KW-0479">Metal-binding</keyword>
<dbReference type="Proteomes" id="UP000682733">
    <property type="component" value="Unassembled WGS sequence"/>
</dbReference>
<evidence type="ECO:0000256" key="3">
    <source>
        <dbReference type="ARBA" id="ARBA00022679"/>
    </source>
</evidence>
<dbReference type="AlphaFoldDB" id="A0A815MRU2"/>
<keyword evidence="5 7" id="KW-0863">Zinc-finger</keyword>
<dbReference type="PROSITE" id="PS50103">
    <property type="entry name" value="ZF_C3H1"/>
    <property type="match status" value="1"/>
</dbReference>
<dbReference type="Gene3D" id="3.30.40.10">
    <property type="entry name" value="Zinc/RING finger domain, C3HC4 (zinc finger)"/>
    <property type="match status" value="1"/>
</dbReference>
<dbReference type="InterPro" id="IPR013083">
    <property type="entry name" value="Znf_RING/FYVE/PHD"/>
</dbReference>
<dbReference type="InterPro" id="IPR045072">
    <property type="entry name" value="MKRN-like"/>
</dbReference>
<dbReference type="SMART" id="SM00184">
    <property type="entry name" value="RING"/>
    <property type="match status" value="1"/>
</dbReference>
<evidence type="ECO:0000256" key="7">
    <source>
        <dbReference type="PROSITE-ProRule" id="PRU00723"/>
    </source>
</evidence>
<keyword evidence="14" id="KW-1185">Reference proteome</keyword>
<feature type="domain" description="C3H1-type" evidence="9">
    <location>
        <begin position="142"/>
        <end position="170"/>
    </location>
</feature>
<dbReference type="GO" id="GO:0061630">
    <property type="term" value="F:ubiquitin protein ligase activity"/>
    <property type="evidence" value="ECO:0007669"/>
    <property type="project" value="UniProtKB-EC"/>
</dbReference>
<dbReference type="Proteomes" id="UP000677228">
    <property type="component" value="Unassembled WGS sequence"/>
</dbReference>
<evidence type="ECO:0000256" key="4">
    <source>
        <dbReference type="ARBA" id="ARBA00022723"/>
    </source>
</evidence>
<dbReference type="EC" id="2.3.2.27" evidence="2"/>
<dbReference type="OrthoDB" id="250836at2759"/>
<gene>
    <name evidence="11" type="ORF">GPM918_LOCUS33800</name>
    <name evidence="10" type="ORF">OVA965_LOCUS25301</name>
    <name evidence="13" type="ORF">SRO942_LOCUS34489</name>
    <name evidence="12" type="ORF">TMI583_LOCUS26026</name>
</gene>
<dbReference type="PROSITE" id="PS50089">
    <property type="entry name" value="ZF_RING_2"/>
    <property type="match status" value="1"/>
</dbReference>
<evidence type="ECO:0000259" key="8">
    <source>
        <dbReference type="PROSITE" id="PS50089"/>
    </source>
</evidence>
<accession>A0A815MRU2</accession>
<evidence type="ECO:0000313" key="13">
    <source>
        <dbReference type="EMBL" id="CAF4305755.1"/>
    </source>
</evidence>
<comment type="catalytic activity">
    <reaction evidence="1">
        <text>S-ubiquitinyl-[E2 ubiquitin-conjugating enzyme]-L-cysteine + [acceptor protein]-L-lysine = [E2 ubiquitin-conjugating enzyme]-L-cysteine + N(6)-ubiquitinyl-[acceptor protein]-L-lysine.</text>
        <dbReference type="EC" id="2.3.2.27"/>
    </reaction>
</comment>
<sequence length="245" mass="28627">MSNRKTSKICHNPIEEQFQPAITVPRTESESLESETRIVLSQVSPFVSQKASPIRQEVTTSTYECCICFENIYTSNKQFGIQNNCDHLFCFDCILTWRKSNFEVARKCCPLCRKKSTFIAPSWRWFSSDSDKRTIIDSHKIYLKSIPCRTLSHYGQCRFGNKCYYNHSSIASRRYITIPSYINSPSSSTNNQQLSSYMSTLFYTNYAYNYASTTPYLTSDSMNDNNDDYNLITTRRTKTYRYHPY</sequence>
<feature type="domain" description="RING-type" evidence="8">
    <location>
        <begin position="65"/>
        <end position="113"/>
    </location>
</feature>
<dbReference type="SUPFAM" id="SSF57850">
    <property type="entry name" value="RING/U-box"/>
    <property type="match status" value="1"/>
</dbReference>
<evidence type="ECO:0000313" key="14">
    <source>
        <dbReference type="Proteomes" id="UP000663829"/>
    </source>
</evidence>
<protein>
    <recommendedName>
        <fullName evidence="2">RING-type E3 ubiquitin transferase</fullName>
        <ecNumber evidence="2">2.3.2.27</ecNumber>
    </recommendedName>
</protein>
<dbReference type="Proteomes" id="UP000663829">
    <property type="component" value="Unassembled WGS sequence"/>
</dbReference>
<reference evidence="11" key="1">
    <citation type="submission" date="2021-02" db="EMBL/GenBank/DDBJ databases">
        <authorList>
            <person name="Nowell W R."/>
        </authorList>
    </citation>
    <scope>NUCLEOTIDE SEQUENCE</scope>
</reference>
<dbReference type="InterPro" id="IPR036855">
    <property type="entry name" value="Znf_CCCH_sf"/>
</dbReference>
<evidence type="ECO:0000259" key="9">
    <source>
        <dbReference type="PROSITE" id="PS50103"/>
    </source>
</evidence>
<keyword evidence="3" id="KW-0808">Transferase</keyword>
<evidence type="ECO:0000256" key="5">
    <source>
        <dbReference type="ARBA" id="ARBA00022771"/>
    </source>
</evidence>
<proteinExistence type="predicted"/>
<dbReference type="SUPFAM" id="SSF90229">
    <property type="entry name" value="CCCH zinc finger"/>
    <property type="match status" value="1"/>
</dbReference>
<keyword evidence="6 7" id="KW-0862">Zinc</keyword>